<evidence type="ECO:0000256" key="1">
    <source>
        <dbReference type="ARBA" id="ARBA00023125"/>
    </source>
</evidence>
<keyword evidence="6" id="KW-1185">Reference proteome</keyword>
<dbReference type="GO" id="GO:0008270">
    <property type="term" value="F:zinc ion binding"/>
    <property type="evidence" value="ECO:0007669"/>
    <property type="project" value="UniProtKB-KW"/>
</dbReference>
<accession>A0A484KEB9</accession>
<protein>
    <recommendedName>
        <fullName evidence="4">C3H1-type domain-containing protein</fullName>
    </recommendedName>
</protein>
<dbReference type="PANTHER" id="PTHR33400">
    <property type="entry name" value="ZINC FINGER CCCH DOMAIN-CONTAINING PROTEIN 6-RELATED"/>
    <property type="match status" value="1"/>
</dbReference>
<keyword evidence="2" id="KW-0479">Metal-binding</keyword>
<keyword evidence="2" id="KW-0862">Zinc</keyword>
<dbReference type="OrthoDB" id="1928519at2759"/>
<keyword evidence="1" id="KW-0238">DNA-binding</keyword>
<feature type="zinc finger region" description="C3H1-type" evidence="2">
    <location>
        <begin position="418"/>
        <end position="446"/>
    </location>
</feature>
<dbReference type="PROSITE" id="PS50103">
    <property type="entry name" value="ZF_C3H1"/>
    <property type="match status" value="1"/>
</dbReference>
<feature type="region of interest" description="Disordered" evidence="3">
    <location>
        <begin position="444"/>
        <end position="477"/>
    </location>
</feature>
<name>A0A484KEB9_9ASTE</name>
<dbReference type="GO" id="GO:0003677">
    <property type="term" value="F:DNA binding"/>
    <property type="evidence" value="ECO:0007669"/>
    <property type="project" value="UniProtKB-KW"/>
</dbReference>
<feature type="compositionally biased region" description="Basic and acidic residues" evidence="3">
    <location>
        <begin position="468"/>
        <end position="477"/>
    </location>
</feature>
<keyword evidence="2" id="KW-0863">Zinc-finger</keyword>
<dbReference type="PANTHER" id="PTHR33400:SF2">
    <property type="entry name" value="ZINC FINGER CCCH DOMAIN-CONTAINING PROTEIN 6"/>
    <property type="match status" value="1"/>
</dbReference>
<reference evidence="5 6" key="1">
    <citation type="submission" date="2018-04" db="EMBL/GenBank/DDBJ databases">
        <authorList>
            <person name="Vogel A."/>
        </authorList>
    </citation>
    <scope>NUCLEOTIDE SEQUENCE [LARGE SCALE GENOMIC DNA]</scope>
</reference>
<evidence type="ECO:0000313" key="5">
    <source>
        <dbReference type="EMBL" id="VFQ63218.1"/>
    </source>
</evidence>
<organism evidence="5 6">
    <name type="scientific">Cuscuta campestris</name>
    <dbReference type="NCBI Taxonomy" id="132261"/>
    <lineage>
        <taxon>Eukaryota</taxon>
        <taxon>Viridiplantae</taxon>
        <taxon>Streptophyta</taxon>
        <taxon>Embryophyta</taxon>
        <taxon>Tracheophyta</taxon>
        <taxon>Spermatophyta</taxon>
        <taxon>Magnoliopsida</taxon>
        <taxon>eudicotyledons</taxon>
        <taxon>Gunneridae</taxon>
        <taxon>Pentapetalae</taxon>
        <taxon>asterids</taxon>
        <taxon>lamiids</taxon>
        <taxon>Solanales</taxon>
        <taxon>Convolvulaceae</taxon>
        <taxon>Cuscuteae</taxon>
        <taxon>Cuscuta</taxon>
        <taxon>Cuscuta subgen. Grammica</taxon>
        <taxon>Cuscuta sect. Cleistogrammica</taxon>
    </lineage>
</organism>
<dbReference type="EMBL" id="OOIL02000273">
    <property type="protein sequence ID" value="VFQ63218.1"/>
    <property type="molecule type" value="Genomic_DNA"/>
</dbReference>
<evidence type="ECO:0000313" key="6">
    <source>
        <dbReference type="Proteomes" id="UP000595140"/>
    </source>
</evidence>
<feature type="compositionally biased region" description="Low complexity" evidence="3">
    <location>
        <begin position="197"/>
        <end position="214"/>
    </location>
</feature>
<evidence type="ECO:0000256" key="2">
    <source>
        <dbReference type="PROSITE-ProRule" id="PRU00723"/>
    </source>
</evidence>
<gene>
    <name evidence="5" type="ORF">CCAM_LOCUS4994</name>
</gene>
<feature type="compositionally biased region" description="Polar residues" evidence="3">
    <location>
        <begin position="384"/>
        <end position="399"/>
    </location>
</feature>
<dbReference type="InterPro" id="IPR000571">
    <property type="entry name" value="Znf_CCCH"/>
</dbReference>
<evidence type="ECO:0000256" key="3">
    <source>
        <dbReference type="SAM" id="MobiDB-lite"/>
    </source>
</evidence>
<evidence type="ECO:0000259" key="4">
    <source>
        <dbReference type="PROSITE" id="PS50103"/>
    </source>
</evidence>
<feature type="region of interest" description="Disordered" evidence="3">
    <location>
        <begin position="170"/>
        <end position="217"/>
    </location>
</feature>
<feature type="domain" description="C3H1-type" evidence="4">
    <location>
        <begin position="418"/>
        <end position="446"/>
    </location>
</feature>
<feature type="compositionally biased region" description="Low complexity" evidence="3">
    <location>
        <begin position="315"/>
        <end position="334"/>
    </location>
</feature>
<feature type="region of interest" description="Disordered" evidence="3">
    <location>
        <begin position="34"/>
        <end position="57"/>
    </location>
</feature>
<sequence length="477" mass="51339">MRRPLNPKRVSFASDVNLCQVRLFLSEDSPSQVGFSGQDHLQAKPSHASGITSDDNLPPGFEGAQASNLWRTKLFQIPVIKWEYPPRFKLEANWRVVSGEESQEREVQKQREMRVLEAIYPRPSAIPLNPSATAEHTVVHTDNQHTPLIPITSIEEDDAADTILLQHDAPAAVGPNPTNLTPPLMEGPEGATVPSHSTTTAGASSSSSSSSGSSLEPDDSLTVALAALSSIMANDHGNLIDSELLVKILSDPQIIGQLVTHQGGGSNLPAMRSSNVQHSGPANVGPPGFSFSNPTTPLPITSGPINLPPPPPVPRMVGPTPSAIQSTSSPSSSSKDMNYYKSLIQQHGGERQDTLPPPPPRPGRGNQHIDSSPVQEPPLPPRQLYNTGWGSQHIDSSPVQEPPPPIVSSRSSRDPNKPKIMKPCMFFNSQRGCRHGVKCAFLHDSPAPPPPSQRRVSGFPDVQSTKRMKMDREITGT</sequence>
<proteinExistence type="predicted"/>
<feature type="region of interest" description="Disordered" evidence="3">
    <location>
        <begin position="266"/>
        <end position="418"/>
    </location>
</feature>
<dbReference type="AlphaFoldDB" id="A0A484KEB9"/>
<dbReference type="Proteomes" id="UP000595140">
    <property type="component" value="Unassembled WGS sequence"/>
</dbReference>